<proteinExistence type="predicted"/>
<name>A0A9K3NRD9_HELAN</name>
<sequence length="280" mass="29521">MEEVLHNISFDQPNPNLDDIIFNRALAAIDATLESGIPSSSTSKGKGILVEEEDDVQMLTERKYLGLVRKDFLGKLSAKGQEKLKAFRDKVGSLGPSSEWALRLSLWNEKNSDLSNLPKDSPNSNIHGDPDRRPITVSAVESRPVVTYKRRRLDEGSSSTPMSSKVKNVSTVDVSAIVVPIVTGGLSILGVHVSLPSVSASMSIPSTTDVVSVMSASAEGQSSSASVPVITSGVSTTPLFTTFPALPGFSNVFATSMGVSSSSLPPVFLAVPPGSSSSFV</sequence>
<evidence type="ECO:0000313" key="2">
    <source>
        <dbReference type="EMBL" id="KAF5809766.1"/>
    </source>
</evidence>
<dbReference type="AlphaFoldDB" id="A0A9K3NRD9"/>
<reference evidence="2" key="1">
    <citation type="journal article" date="2017" name="Nature">
        <title>The sunflower genome provides insights into oil metabolism, flowering and Asterid evolution.</title>
        <authorList>
            <person name="Badouin H."/>
            <person name="Gouzy J."/>
            <person name="Grassa C.J."/>
            <person name="Murat F."/>
            <person name="Staton S.E."/>
            <person name="Cottret L."/>
            <person name="Lelandais-Briere C."/>
            <person name="Owens G.L."/>
            <person name="Carrere S."/>
            <person name="Mayjonade B."/>
            <person name="Legrand L."/>
            <person name="Gill N."/>
            <person name="Kane N.C."/>
            <person name="Bowers J.E."/>
            <person name="Hubner S."/>
            <person name="Bellec A."/>
            <person name="Berard A."/>
            <person name="Berges H."/>
            <person name="Blanchet N."/>
            <person name="Boniface M.C."/>
            <person name="Brunel D."/>
            <person name="Catrice O."/>
            <person name="Chaidir N."/>
            <person name="Claudel C."/>
            <person name="Donnadieu C."/>
            <person name="Faraut T."/>
            <person name="Fievet G."/>
            <person name="Helmstetter N."/>
            <person name="King M."/>
            <person name="Knapp S.J."/>
            <person name="Lai Z."/>
            <person name="Le Paslier M.C."/>
            <person name="Lippi Y."/>
            <person name="Lorenzon L."/>
            <person name="Mandel J.R."/>
            <person name="Marage G."/>
            <person name="Marchand G."/>
            <person name="Marquand E."/>
            <person name="Bret-Mestries E."/>
            <person name="Morien E."/>
            <person name="Nambeesan S."/>
            <person name="Nguyen T."/>
            <person name="Pegot-Espagnet P."/>
            <person name="Pouilly N."/>
            <person name="Raftis F."/>
            <person name="Sallet E."/>
            <person name="Schiex T."/>
            <person name="Thomas J."/>
            <person name="Vandecasteele C."/>
            <person name="Vares D."/>
            <person name="Vear F."/>
            <person name="Vautrin S."/>
            <person name="Crespi M."/>
            <person name="Mangin B."/>
            <person name="Burke J.M."/>
            <person name="Salse J."/>
            <person name="Munos S."/>
            <person name="Vincourt P."/>
            <person name="Rieseberg L.H."/>
            <person name="Langlade N.B."/>
        </authorList>
    </citation>
    <scope>NUCLEOTIDE SEQUENCE</scope>
    <source>
        <tissue evidence="2">Leaves</tissue>
    </source>
</reference>
<dbReference type="Gramene" id="mRNA:HanXRQr2_Chr04g0161261">
    <property type="protein sequence ID" value="CDS:HanXRQr2_Chr04g0161261.1"/>
    <property type="gene ID" value="HanXRQr2_Chr04g0161261"/>
</dbReference>
<accession>A0A9K3NRD9</accession>
<reference evidence="2" key="2">
    <citation type="submission" date="2020-06" db="EMBL/GenBank/DDBJ databases">
        <title>Helianthus annuus Genome sequencing and assembly Release 2.</title>
        <authorList>
            <person name="Gouzy J."/>
            <person name="Langlade N."/>
            <person name="Munos S."/>
        </authorList>
    </citation>
    <scope>NUCLEOTIDE SEQUENCE</scope>
    <source>
        <tissue evidence="2">Leaves</tissue>
    </source>
</reference>
<keyword evidence="3" id="KW-1185">Reference proteome</keyword>
<comment type="caution">
    <text evidence="2">The sequence shown here is derived from an EMBL/GenBank/DDBJ whole genome shotgun (WGS) entry which is preliminary data.</text>
</comment>
<protein>
    <submittedName>
        <fullName evidence="2">Uncharacterized protein</fullName>
    </submittedName>
</protein>
<organism evidence="2 3">
    <name type="scientific">Helianthus annuus</name>
    <name type="common">Common sunflower</name>
    <dbReference type="NCBI Taxonomy" id="4232"/>
    <lineage>
        <taxon>Eukaryota</taxon>
        <taxon>Viridiplantae</taxon>
        <taxon>Streptophyta</taxon>
        <taxon>Embryophyta</taxon>
        <taxon>Tracheophyta</taxon>
        <taxon>Spermatophyta</taxon>
        <taxon>Magnoliopsida</taxon>
        <taxon>eudicotyledons</taxon>
        <taxon>Gunneridae</taxon>
        <taxon>Pentapetalae</taxon>
        <taxon>asterids</taxon>
        <taxon>campanulids</taxon>
        <taxon>Asterales</taxon>
        <taxon>Asteraceae</taxon>
        <taxon>Asteroideae</taxon>
        <taxon>Heliantheae alliance</taxon>
        <taxon>Heliantheae</taxon>
        <taxon>Helianthus</taxon>
    </lineage>
</organism>
<evidence type="ECO:0000256" key="1">
    <source>
        <dbReference type="SAM" id="MobiDB-lite"/>
    </source>
</evidence>
<gene>
    <name evidence="2" type="ORF">HanXRQr2_Chr04g0161261</name>
</gene>
<dbReference type="EMBL" id="MNCJ02000319">
    <property type="protein sequence ID" value="KAF5809766.1"/>
    <property type="molecule type" value="Genomic_DNA"/>
</dbReference>
<feature type="region of interest" description="Disordered" evidence="1">
    <location>
        <begin position="113"/>
        <end position="134"/>
    </location>
</feature>
<evidence type="ECO:0000313" key="3">
    <source>
        <dbReference type="Proteomes" id="UP000215914"/>
    </source>
</evidence>
<dbReference type="Proteomes" id="UP000215914">
    <property type="component" value="Unassembled WGS sequence"/>
</dbReference>